<proteinExistence type="predicted"/>
<dbReference type="AlphaFoldDB" id="A0A437N7A8"/>
<keyword evidence="1" id="KW-1133">Transmembrane helix</keyword>
<evidence type="ECO:0008006" key="4">
    <source>
        <dbReference type="Google" id="ProtNLM"/>
    </source>
</evidence>
<comment type="caution">
    <text evidence="2">The sequence shown here is derived from an EMBL/GenBank/DDBJ whole genome shotgun (WGS) entry which is preliminary data.</text>
</comment>
<sequence>MGTLRAFLLAHRPLAALLVALALCVKALVPTGYMLGTDTRTITVQICADSLGRQIIKQIEIGHKDSQKAKPDTSCAFSGLHHAAMGGADPILLALALLFILALGFAPWHAPLHKRLAYLRPPLRGPPARA</sequence>
<dbReference type="Proteomes" id="UP000282837">
    <property type="component" value="Unassembled WGS sequence"/>
</dbReference>
<keyword evidence="1" id="KW-0472">Membrane</keyword>
<organism evidence="2 3">
    <name type="scientific">Novosphingobium umbonatum</name>
    <dbReference type="NCBI Taxonomy" id="1908524"/>
    <lineage>
        <taxon>Bacteria</taxon>
        <taxon>Pseudomonadati</taxon>
        <taxon>Pseudomonadota</taxon>
        <taxon>Alphaproteobacteria</taxon>
        <taxon>Sphingomonadales</taxon>
        <taxon>Sphingomonadaceae</taxon>
        <taxon>Novosphingobium</taxon>
    </lineage>
</organism>
<gene>
    <name evidence="2" type="ORF">EOE18_07500</name>
</gene>
<dbReference type="EMBL" id="SACO01000004">
    <property type="protein sequence ID" value="RVU05815.1"/>
    <property type="molecule type" value="Genomic_DNA"/>
</dbReference>
<name>A0A437N7A8_9SPHN</name>
<evidence type="ECO:0000256" key="1">
    <source>
        <dbReference type="SAM" id="Phobius"/>
    </source>
</evidence>
<dbReference type="OrthoDB" id="7511204at2"/>
<evidence type="ECO:0000313" key="3">
    <source>
        <dbReference type="Proteomes" id="UP000282837"/>
    </source>
</evidence>
<reference evidence="2 3" key="1">
    <citation type="submission" date="2019-01" db="EMBL/GenBank/DDBJ databases">
        <authorList>
            <person name="Chen W.-M."/>
        </authorList>
    </citation>
    <scope>NUCLEOTIDE SEQUENCE [LARGE SCALE GENOMIC DNA]</scope>
    <source>
        <strain evidence="2 3">FSY-9</strain>
    </source>
</reference>
<keyword evidence="3" id="KW-1185">Reference proteome</keyword>
<keyword evidence="1" id="KW-0812">Transmembrane</keyword>
<feature type="transmembrane region" description="Helical" evidence="1">
    <location>
        <begin position="91"/>
        <end position="110"/>
    </location>
</feature>
<dbReference type="RefSeq" id="WP_127707819.1">
    <property type="nucleotide sequence ID" value="NZ_SACO01000004.1"/>
</dbReference>
<protein>
    <recommendedName>
        <fullName evidence="4">DUF2946 domain-containing protein</fullName>
    </recommendedName>
</protein>
<accession>A0A437N7A8</accession>
<evidence type="ECO:0000313" key="2">
    <source>
        <dbReference type="EMBL" id="RVU05815.1"/>
    </source>
</evidence>